<dbReference type="Proteomes" id="UP000297253">
    <property type="component" value="Unassembled WGS sequence"/>
</dbReference>
<gene>
    <name evidence="1" type="ORF">E4T82_04185</name>
</gene>
<dbReference type="AlphaFoldDB" id="A0A4Y9JE37"/>
<protein>
    <recommendedName>
        <fullName evidence="3">AMP nucleosidase</fullName>
    </recommendedName>
</protein>
<name>A0A4Y9JE37_9STRE</name>
<dbReference type="InterPro" id="IPR031100">
    <property type="entry name" value="LOG_fam"/>
</dbReference>
<dbReference type="RefSeq" id="WP_135181686.1">
    <property type="nucleotide sequence ID" value="NZ_JADGKZ010000004.1"/>
</dbReference>
<sequence>MGKNDKPCTLFNIAGYYQALEQFLDAMVNAGFLTQEDRKKTLFRSLGTN</sequence>
<evidence type="ECO:0000313" key="1">
    <source>
        <dbReference type="EMBL" id="TFU98286.1"/>
    </source>
</evidence>
<comment type="caution">
    <text evidence="1">The sequence shown here is derived from an EMBL/GenBank/DDBJ whole genome shotgun (WGS) entry which is preliminary data.</text>
</comment>
<evidence type="ECO:0000313" key="2">
    <source>
        <dbReference type="Proteomes" id="UP000297253"/>
    </source>
</evidence>
<dbReference type="SUPFAM" id="SSF102405">
    <property type="entry name" value="MCP/YpsA-like"/>
    <property type="match status" value="1"/>
</dbReference>
<dbReference type="EMBL" id="SPPD01000004">
    <property type="protein sequence ID" value="TFU98286.1"/>
    <property type="molecule type" value="Genomic_DNA"/>
</dbReference>
<proteinExistence type="predicted"/>
<dbReference type="OrthoDB" id="9801098at2"/>
<evidence type="ECO:0008006" key="3">
    <source>
        <dbReference type="Google" id="ProtNLM"/>
    </source>
</evidence>
<dbReference type="Gene3D" id="3.40.50.450">
    <property type="match status" value="1"/>
</dbReference>
<organism evidence="1 2">
    <name type="scientific">Streptococcus cuniculi</name>
    <dbReference type="NCBI Taxonomy" id="1432788"/>
    <lineage>
        <taxon>Bacteria</taxon>
        <taxon>Bacillati</taxon>
        <taxon>Bacillota</taxon>
        <taxon>Bacilli</taxon>
        <taxon>Lactobacillales</taxon>
        <taxon>Streptococcaceae</taxon>
        <taxon>Streptococcus</taxon>
    </lineage>
</organism>
<dbReference type="Pfam" id="PF03641">
    <property type="entry name" value="Lysine_decarbox"/>
    <property type="match status" value="1"/>
</dbReference>
<reference evidence="1 2" key="1">
    <citation type="submission" date="2019-03" db="EMBL/GenBank/DDBJ databases">
        <title>Diversity of the mouse oral microbiome.</title>
        <authorList>
            <person name="Joseph S."/>
            <person name="Aduse-Opoku J."/>
            <person name="Curtis M."/>
            <person name="Wade W."/>
            <person name="Hashim A."/>
        </authorList>
    </citation>
    <scope>NUCLEOTIDE SEQUENCE [LARGE SCALE GENOMIC DNA]</scope>
    <source>
        <strain evidence="1 2">WM131</strain>
    </source>
</reference>
<accession>A0A4Y9JE37</accession>